<organism evidence="1 2">
    <name type="scientific">Haematococcus lacustris</name>
    <name type="common">Green alga</name>
    <name type="synonym">Haematococcus pluvialis</name>
    <dbReference type="NCBI Taxonomy" id="44745"/>
    <lineage>
        <taxon>Eukaryota</taxon>
        <taxon>Viridiplantae</taxon>
        <taxon>Chlorophyta</taxon>
        <taxon>core chlorophytes</taxon>
        <taxon>Chlorophyceae</taxon>
        <taxon>CS clade</taxon>
        <taxon>Chlamydomonadales</taxon>
        <taxon>Haematococcaceae</taxon>
        <taxon>Haematococcus</taxon>
    </lineage>
</organism>
<comment type="caution">
    <text evidence="1">The sequence shown here is derived from an EMBL/GenBank/DDBJ whole genome shotgun (WGS) entry which is preliminary data.</text>
</comment>
<proteinExistence type="predicted"/>
<keyword evidence="2" id="KW-1185">Reference proteome</keyword>
<feature type="non-terminal residue" evidence="1">
    <location>
        <position position="238"/>
    </location>
</feature>
<gene>
    <name evidence="1" type="ORF">HaLaN_24113</name>
</gene>
<dbReference type="Proteomes" id="UP000485058">
    <property type="component" value="Unassembled WGS sequence"/>
</dbReference>
<accession>A0A6A0A2Z0</accession>
<dbReference type="EMBL" id="BLLF01002997">
    <property type="protein sequence ID" value="GFH26038.1"/>
    <property type="molecule type" value="Genomic_DNA"/>
</dbReference>
<sequence>MAGQPLPVLRSCAYDAYGSPTYLVDPAAFTTAKYQAYESITNANLTHLRVSARLLQGHPLSTARAVQGRYSLTGSFGCAQASIVSHYSVAVSVVPGPPWLPNCYAAIRVSTMQAGDPDARIVVVLRDEYSNPTPVLAPLAATAIPDISGANISLPYQVFSSNPYDTHYSFSLAGLVKAGGYSLVVSYDGVILINGSARVSVTPAQVSARDSRVVGYAAGTPYDDDGSPPAEVFTVLTA</sequence>
<reference evidence="1 2" key="1">
    <citation type="submission" date="2020-02" db="EMBL/GenBank/DDBJ databases">
        <title>Draft genome sequence of Haematococcus lacustris strain NIES-144.</title>
        <authorList>
            <person name="Morimoto D."/>
            <person name="Nakagawa S."/>
            <person name="Yoshida T."/>
            <person name="Sawayama S."/>
        </authorList>
    </citation>
    <scope>NUCLEOTIDE SEQUENCE [LARGE SCALE GENOMIC DNA]</scope>
    <source>
        <strain evidence="1 2">NIES-144</strain>
    </source>
</reference>
<evidence type="ECO:0000313" key="1">
    <source>
        <dbReference type="EMBL" id="GFH26038.1"/>
    </source>
</evidence>
<dbReference type="AlphaFoldDB" id="A0A6A0A2Z0"/>
<evidence type="ECO:0000313" key="2">
    <source>
        <dbReference type="Proteomes" id="UP000485058"/>
    </source>
</evidence>
<name>A0A6A0A2Z0_HAELA</name>
<protein>
    <submittedName>
        <fullName evidence="1">Uncharacterized protein</fullName>
    </submittedName>
</protein>